<dbReference type="InterPro" id="IPR029526">
    <property type="entry name" value="PGBD"/>
</dbReference>
<feature type="compositionally biased region" description="Acidic residues" evidence="1">
    <location>
        <begin position="415"/>
        <end position="430"/>
    </location>
</feature>
<dbReference type="Proteomes" id="UP001165121">
    <property type="component" value="Unassembled WGS sequence"/>
</dbReference>
<name>A0A9W6Y2P3_9STRA</name>
<dbReference type="EMBL" id="BSXT01002839">
    <property type="protein sequence ID" value="GMF51215.1"/>
    <property type="molecule type" value="Genomic_DNA"/>
</dbReference>
<organism evidence="3 4">
    <name type="scientific">Phytophthora fragariaefolia</name>
    <dbReference type="NCBI Taxonomy" id="1490495"/>
    <lineage>
        <taxon>Eukaryota</taxon>
        <taxon>Sar</taxon>
        <taxon>Stramenopiles</taxon>
        <taxon>Oomycota</taxon>
        <taxon>Peronosporomycetes</taxon>
        <taxon>Peronosporales</taxon>
        <taxon>Peronosporaceae</taxon>
        <taxon>Phytophthora</taxon>
    </lineage>
</organism>
<evidence type="ECO:0000256" key="1">
    <source>
        <dbReference type="SAM" id="MobiDB-lite"/>
    </source>
</evidence>
<dbReference type="PANTHER" id="PTHR46599">
    <property type="entry name" value="PIGGYBAC TRANSPOSABLE ELEMENT-DERIVED PROTEIN 4"/>
    <property type="match status" value="1"/>
</dbReference>
<sequence length="450" mass="51240">MPPATMAFDEAMLPSRSTFNKMRMYLKDKSHKWGTKLFMLCCSTTAFEVYCGKKERGGQGSSTDFKSGPAAVVRNLQRVFGPTAPKNGEMLLVVTDRFYSSVLLSIQLLNMGFYSVGTVRTDRLGLSTQLIPKKKKGEKQKPPKIPKNRPASIERGTFIVTDALQIPGMRLLRWWDTRAVHMLSTGGSVEMDRIVRREKLTGEQTEVACPRIYKKYYKSLFLGLIDLAIINAYIVYNARRAAANLSKVRHVKFMKQLHLELCQLREKDWELLRSNENLQVTPQKTAHRSRIRRSAHKPLQNDEWRPGNNGLARKRRTRACKVCSLLEVTDNARGGDSSVYCSECKLPTTTKKPMAWRVFLCEKMRHAVSGQPMSCFDIWHTAWRDGTLAPAPRRDGKKRMIRARGPAESQVDEMSYLEEEEEEQASDESTADGPHQPKRARHATEQVATD</sequence>
<reference evidence="3" key="1">
    <citation type="submission" date="2023-04" db="EMBL/GenBank/DDBJ databases">
        <title>Phytophthora fragariaefolia NBRC 109709.</title>
        <authorList>
            <person name="Ichikawa N."/>
            <person name="Sato H."/>
            <person name="Tonouchi N."/>
        </authorList>
    </citation>
    <scope>NUCLEOTIDE SEQUENCE</scope>
    <source>
        <strain evidence="3">NBRC 109709</strain>
    </source>
</reference>
<evidence type="ECO:0000313" key="4">
    <source>
        <dbReference type="Proteomes" id="UP001165121"/>
    </source>
</evidence>
<evidence type="ECO:0000259" key="2">
    <source>
        <dbReference type="Pfam" id="PF13843"/>
    </source>
</evidence>
<dbReference type="PANTHER" id="PTHR46599:SF3">
    <property type="entry name" value="PIGGYBAC TRANSPOSABLE ELEMENT-DERIVED PROTEIN 4"/>
    <property type="match status" value="1"/>
</dbReference>
<evidence type="ECO:0000313" key="3">
    <source>
        <dbReference type="EMBL" id="GMF51215.1"/>
    </source>
</evidence>
<protein>
    <submittedName>
        <fullName evidence="3">Unnamed protein product</fullName>
    </submittedName>
</protein>
<dbReference type="Pfam" id="PF13843">
    <property type="entry name" value="DDE_Tnp_1_7"/>
    <property type="match status" value="1"/>
</dbReference>
<gene>
    <name evidence="3" type="ORF">Pfra01_002064300</name>
</gene>
<proteinExistence type="predicted"/>
<accession>A0A9W6Y2P3</accession>
<dbReference type="OrthoDB" id="125650at2759"/>
<comment type="caution">
    <text evidence="3">The sequence shown here is derived from an EMBL/GenBank/DDBJ whole genome shotgun (WGS) entry which is preliminary data.</text>
</comment>
<feature type="region of interest" description="Disordered" evidence="1">
    <location>
        <begin position="387"/>
        <end position="450"/>
    </location>
</feature>
<feature type="domain" description="PiggyBac transposable element-derived protein" evidence="2">
    <location>
        <begin position="2"/>
        <end position="220"/>
    </location>
</feature>
<dbReference type="AlphaFoldDB" id="A0A9W6Y2P3"/>
<keyword evidence="4" id="KW-1185">Reference proteome</keyword>